<feature type="domain" description="RRM" evidence="6">
    <location>
        <begin position="579"/>
        <end position="655"/>
    </location>
</feature>
<feature type="region of interest" description="Disordered" evidence="5">
    <location>
        <begin position="1"/>
        <end position="83"/>
    </location>
</feature>
<keyword evidence="3" id="KW-0508">mRNA splicing</keyword>
<evidence type="ECO:0000313" key="9">
    <source>
        <dbReference type="RefSeq" id="XP_030548679.2"/>
    </source>
</evidence>
<organism evidence="7 8">
    <name type="scientific">Rhodamnia argentea</name>
    <dbReference type="NCBI Taxonomy" id="178133"/>
    <lineage>
        <taxon>Eukaryota</taxon>
        <taxon>Viridiplantae</taxon>
        <taxon>Streptophyta</taxon>
        <taxon>Embryophyta</taxon>
        <taxon>Tracheophyta</taxon>
        <taxon>Spermatophyta</taxon>
        <taxon>Magnoliopsida</taxon>
        <taxon>eudicotyledons</taxon>
        <taxon>Gunneridae</taxon>
        <taxon>Pentapetalae</taxon>
        <taxon>rosids</taxon>
        <taxon>malvids</taxon>
        <taxon>Myrtales</taxon>
        <taxon>Myrtaceae</taxon>
        <taxon>Myrtoideae</taxon>
        <taxon>Myrteae</taxon>
        <taxon>Australasian group</taxon>
        <taxon>Rhodamnia</taxon>
    </lineage>
</organism>
<evidence type="ECO:0000256" key="1">
    <source>
        <dbReference type="ARBA" id="ARBA00022664"/>
    </source>
</evidence>
<evidence type="ECO:0000313" key="10">
    <source>
        <dbReference type="RefSeq" id="XP_030548680.2"/>
    </source>
</evidence>
<dbReference type="GO" id="GO:0003723">
    <property type="term" value="F:RNA binding"/>
    <property type="evidence" value="ECO:0007669"/>
    <property type="project" value="UniProtKB-UniRule"/>
</dbReference>
<reference evidence="7 8" key="1">
    <citation type="submission" date="2025-05" db="UniProtKB">
        <authorList>
            <consortium name="RefSeq"/>
        </authorList>
    </citation>
    <scope>NUCLEOTIDE SEQUENCE [LARGE SCALE GENOMIC DNA]</scope>
    <source>
        <tissue evidence="8 9">Leaf</tissue>
    </source>
</reference>
<dbReference type="PANTHER" id="PTHR23139">
    <property type="entry name" value="RNA-BINDING PROTEIN"/>
    <property type="match status" value="1"/>
</dbReference>
<dbReference type="SUPFAM" id="SSF54928">
    <property type="entry name" value="RNA-binding domain, RBD"/>
    <property type="match status" value="3"/>
</dbReference>
<evidence type="ECO:0000313" key="8">
    <source>
        <dbReference type="RefSeq" id="XP_030548678.2"/>
    </source>
</evidence>
<dbReference type="GO" id="GO:0006397">
    <property type="term" value="P:mRNA processing"/>
    <property type="evidence" value="ECO:0007669"/>
    <property type="project" value="UniProtKB-KW"/>
</dbReference>
<feature type="compositionally biased region" description="Polar residues" evidence="5">
    <location>
        <begin position="793"/>
        <end position="803"/>
    </location>
</feature>
<dbReference type="SMART" id="SM00360">
    <property type="entry name" value="RRM"/>
    <property type="match status" value="2"/>
</dbReference>
<dbReference type="Proteomes" id="UP000827889">
    <property type="component" value="Chromosome 1"/>
</dbReference>
<dbReference type="PROSITE" id="PS50102">
    <property type="entry name" value="RRM"/>
    <property type="match status" value="2"/>
</dbReference>
<evidence type="ECO:0000256" key="5">
    <source>
        <dbReference type="SAM" id="MobiDB-lite"/>
    </source>
</evidence>
<feature type="domain" description="RRM" evidence="6">
    <location>
        <begin position="465"/>
        <end position="548"/>
    </location>
</feature>
<evidence type="ECO:0000259" key="6">
    <source>
        <dbReference type="PROSITE" id="PS50102"/>
    </source>
</evidence>
<keyword evidence="7" id="KW-1185">Reference proteome</keyword>
<dbReference type="Gene3D" id="3.30.70.330">
    <property type="match status" value="4"/>
</dbReference>
<feature type="compositionally biased region" description="Basic and acidic residues" evidence="5">
    <location>
        <begin position="1"/>
        <end position="19"/>
    </location>
</feature>
<dbReference type="RefSeq" id="XP_030548678.2">
    <property type="nucleotide sequence ID" value="XM_030692818.2"/>
</dbReference>
<keyword evidence="2 4" id="KW-0694">RNA-binding</keyword>
<evidence type="ECO:0000256" key="2">
    <source>
        <dbReference type="ARBA" id="ARBA00022884"/>
    </source>
</evidence>
<accession>A0A8B8QQD9</accession>
<gene>
    <name evidence="8 9 10" type="primary">LOC115753952</name>
</gene>
<feature type="region of interest" description="Disordered" evidence="5">
    <location>
        <begin position="100"/>
        <end position="394"/>
    </location>
</feature>
<dbReference type="InterPro" id="IPR000504">
    <property type="entry name" value="RRM_dom"/>
</dbReference>
<dbReference type="AlphaFoldDB" id="A0A8B8QQD9"/>
<dbReference type="Pfam" id="PF00076">
    <property type="entry name" value="RRM_1"/>
    <property type="match status" value="1"/>
</dbReference>
<proteinExistence type="predicted"/>
<feature type="region of interest" description="Disordered" evidence="5">
    <location>
        <begin position="736"/>
        <end position="819"/>
    </location>
</feature>
<evidence type="ECO:0000256" key="4">
    <source>
        <dbReference type="PROSITE-ProRule" id="PRU00176"/>
    </source>
</evidence>
<dbReference type="InterPro" id="IPR035979">
    <property type="entry name" value="RBD_domain_sf"/>
</dbReference>
<feature type="compositionally biased region" description="Basic and acidic residues" evidence="5">
    <location>
        <begin position="323"/>
        <end position="338"/>
    </location>
</feature>
<evidence type="ECO:0000313" key="7">
    <source>
        <dbReference type="Proteomes" id="UP000827889"/>
    </source>
</evidence>
<evidence type="ECO:0000256" key="3">
    <source>
        <dbReference type="ARBA" id="ARBA00023187"/>
    </source>
</evidence>
<keyword evidence="1" id="KW-0507">mRNA processing</keyword>
<dbReference type="GO" id="GO:0008380">
    <property type="term" value="P:RNA splicing"/>
    <property type="evidence" value="ECO:0007669"/>
    <property type="project" value="UniProtKB-KW"/>
</dbReference>
<sequence length="971" mass="108762">MTRSNRQKERRVEKEPSHDGEEDSTAARTRPLCFEDIMKMRRSKESSQTMKHKDAEEDKNSRREIIENVPIQHESEKNFKDTERFSLRNEKQISVDLARSRFRGKEEPNSHYLREDSYTRNKDKSTHEVELLPRARSRNKEGRASVKEDILMEGNDRGSRELEGKFKSRLKSEVRYKDSREENYKIMHDRSKPVERARNDLEDKGAKGHPREPDVNERYTERNRGKSERESKRKHRDIDERDIKDRNISKKLDPRRVRNSEILDRKERKELTRSRDDEVNIRRKRSRSRERGRDRRSISLSPKGHRRLVYNGRKHGESSSGSFKDRSERHHVDADRTRFPGNGSSNHSHGHGEPASGLGGYSPRKRKTEKAIKTPSPAKRSPERKNAGWDIPPTSVKDGFTASVLHSFQSSNQAMPSSAHQLASAVSAALSTMKPLPGASPNVLPTKATASIDSIQLTESTRPMRRLYVENIPASASEKTIMSCLNNYLLSSGVNHILGTKPCISCIIHKEKGQALVEFLTPEDASAALSFDGASFCGSMLKIRRPKDFVEVATGDPGETARSGVAAYSTSDDVDDSPHKIFIGGISKILSSEMLREIASVFGPLKAFHFQANDDTTDRYAFLEYADQSMTLKACAGLNGIKLGGQVLTVVQAVPDPATMGNSEKKSLCAIPDHARPLLKRPTEVLKLKNVFAPEGVLSLSELEVDEVLEDVRLECARFGTIKSVNVVKHDSGPCPSTISEPCVVSDDTGQRMGSDDNRMETSEEVAGQEAGVVDEIEIPSDANELKEDGVPATNSSDTNKSNLVDDVVDNDSPQIAPPDAQVEISDITSARSTDMLTSENPEQLNVVNGDSDNQDDEDADIAQMEDDHLEKKSLVEEKVLPEESNWSIRETIEVPKGNMNMESDIIQNSDAKGDDLSIEQVFEPGCVLVEFKRIECSSMAAHSLHGRLFDERPMTVEYVSLDLYRRKFGG</sequence>
<name>A0A8B8QQD9_9MYRT</name>
<feature type="compositionally biased region" description="Basic and acidic residues" evidence="5">
    <location>
        <begin position="36"/>
        <end position="66"/>
    </location>
</feature>
<dbReference type="RefSeq" id="XP_030548680.2">
    <property type="nucleotide sequence ID" value="XM_030692820.2"/>
</dbReference>
<dbReference type="InterPro" id="IPR012677">
    <property type="entry name" value="Nucleotide-bd_a/b_plait_sf"/>
</dbReference>
<dbReference type="RefSeq" id="XP_030548679.2">
    <property type="nucleotide sequence ID" value="XM_030692819.2"/>
</dbReference>
<feature type="compositionally biased region" description="Basic and acidic residues" evidence="5">
    <location>
        <begin position="103"/>
        <end position="281"/>
    </location>
</feature>
<feature type="compositionally biased region" description="Basic and acidic residues" evidence="5">
    <location>
        <begin position="73"/>
        <end position="83"/>
    </location>
</feature>
<dbReference type="GeneID" id="115753952"/>
<protein>
    <submittedName>
        <fullName evidence="8 9">Splicing factor U2af large subunit B</fullName>
    </submittedName>
</protein>
<dbReference type="KEGG" id="rarg:115753952"/>